<dbReference type="EMBL" id="OOIN01000027">
    <property type="protein sequence ID" value="SPO29285.1"/>
    <property type="molecule type" value="Genomic_DNA"/>
</dbReference>
<evidence type="ECO:0000313" key="2">
    <source>
        <dbReference type="Proteomes" id="UP000324022"/>
    </source>
</evidence>
<keyword evidence="2" id="KW-1185">Reference proteome</keyword>
<sequence length="224" mass="24801">MFGLKTISLTIPAYIVYLHVVGLHIAPVCAVHGNLPGKIFSSKPALGDSPNDDLPAVIPYFRVDNDVRQADARQLEFNLRSFTYPDAVVAPVKPFVDRQGLLRAVRKQMVDAGPKRRQYLRLNHPEPPSRTEDPPKIYAMLLDRDDFGKLGMSNIAGNEQKQTFAILGIRHLPPNGRASTPRKELRVGLYGFLEASGAPDAHTRLPSLGRSSGLVQSLRHILRP</sequence>
<organism evidence="1 2">
    <name type="scientific">Ustilago trichophora</name>
    <dbReference type="NCBI Taxonomy" id="86804"/>
    <lineage>
        <taxon>Eukaryota</taxon>
        <taxon>Fungi</taxon>
        <taxon>Dikarya</taxon>
        <taxon>Basidiomycota</taxon>
        <taxon>Ustilaginomycotina</taxon>
        <taxon>Ustilaginomycetes</taxon>
        <taxon>Ustilaginales</taxon>
        <taxon>Ustilaginaceae</taxon>
        <taxon>Ustilago</taxon>
    </lineage>
</organism>
<evidence type="ECO:0000313" key="1">
    <source>
        <dbReference type="EMBL" id="SPO29285.1"/>
    </source>
</evidence>
<reference evidence="1 2" key="1">
    <citation type="submission" date="2018-03" db="EMBL/GenBank/DDBJ databases">
        <authorList>
            <person name="Guldener U."/>
        </authorList>
    </citation>
    <scope>NUCLEOTIDE SEQUENCE [LARGE SCALE GENOMIC DNA]</scope>
    <source>
        <strain evidence="1 2">NBRC100155</strain>
    </source>
</reference>
<dbReference type="OrthoDB" id="10591665at2759"/>
<protein>
    <submittedName>
        <fullName evidence="1">Uncharacterized protein</fullName>
    </submittedName>
</protein>
<accession>A0A5C3EGT7</accession>
<dbReference type="Proteomes" id="UP000324022">
    <property type="component" value="Unassembled WGS sequence"/>
</dbReference>
<dbReference type="AlphaFoldDB" id="A0A5C3EGT7"/>
<proteinExistence type="predicted"/>
<name>A0A5C3EGT7_9BASI</name>
<gene>
    <name evidence="1" type="ORF">UTRI_06234</name>
</gene>